<reference evidence="10" key="1">
    <citation type="journal article" date="2020" name="Cell">
        <title>Large-Scale Comparative Analyses of Tick Genomes Elucidate Their Genetic Diversity and Vector Capacities.</title>
        <authorList>
            <consortium name="Tick Genome and Microbiome Consortium (TIGMIC)"/>
            <person name="Jia N."/>
            <person name="Wang J."/>
            <person name="Shi W."/>
            <person name="Du L."/>
            <person name="Sun Y."/>
            <person name="Zhan W."/>
            <person name="Jiang J.F."/>
            <person name="Wang Q."/>
            <person name="Zhang B."/>
            <person name="Ji P."/>
            <person name="Bell-Sakyi L."/>
            <person name="Cui X.M."/>
            <person name="Yuan T.T."/>
            <person name="Jiang B.G."/>
            <person name="Yang W.F."/>
            <person name="Lam T.T."/>
            <person name="Chang Q.C."/>
            <person name="Ding S.J."/>
            <person name="Wang X.J."/>
            <person name="Zhu J.G."/>
            <person name="Ruan X.D."/>
            <person name="Zhao L."/>
            <person name="Wei J.T."/>
            <person name="Ye R.Z."/>
            <person name="Que T.C."/>
            <person name="Du C.H."/>
            <person name="Zhou Y.H."/>
            <person name="Cheng J.X."/>
            <person name="Dai P.F."/>
            <person name="Guo W.B."/>
            <person name="Han X.H."/>
            <person name="Huang E.J."/>
            <person name="Li L.F."/>
            <person name="Wei W."/>
            <person name="Gao Y.C."/>
            <person name="Liu J.Z."/>
            <person name="Shao H.Z."/>
            <person name="Wang X."/>
            <person name="Wang C.C."/>
            <person name="Yang T.C."/>
            <person name="Huo Q.B."/>
            <person name="Li W."/>
            <person name="Chen H.Y."/>
            <person name="Chen S.E."/>
            <person name="Zhou L.G."/>
            <person name="Ni X.B."/>
            <person name="Tian J.H."/>
            <person name="Sheng Y."/>
            <person name="Liu T."/>
            <person name="Pan Y.S."/>
            <person name="Xia L.Y."/>
            <person name="Li J."/>
            <person name="Zhao F."/>
            <person name="Cao W.C."/>
        </authorList>
    </citation>
    <scope>NUCLEOTIDE SEQUENCE</scope>
    <source>
        <strain evidence="10">Rsan-2018</strain>
    </source>
</reference>
<sequence>MLRVNRHRIRLAHIRRANIDEENPNIGGKPAALLYETIPDLAPFLRLGYSFKHARAPRHDFRPRYGPDERVSQGTRICDSSAVCETRTAVEIQQTTFCNGGFALELRARTTWKTRRLETLARRCASSVNSPALHALLLRQFCTNSTKRQLSIAPALMERRSVFCQRALNDGIAPRSTVDLRGGAVTLVSWPAQPNMRHHTRGAQTNVRHRTSAQNTPRVPPAEDAKSRRWSVVQSRRAARSSRRHCGSRRRSRRAAQFRGHFSQTVRMDAASCKELIVLLESSSSSDSEDDTIIATIQEHRRERPKVDNFVADVVASFDDEEFRRHFRLSRSTCELLARQFAASPQYPKNHSHGGTPQKSAEEHILAFLWYAGNKATFRSVAQLFGMSESTLHEVVDRVADFLEAVAPKYLKMPLTEEEKQQTSVCFEAIAGFPNVLGAMDGTHIRTRCPNKKVKASFVDRHDTPTYTLQGICNADRLFLDVFCGPPGRCHDSNVYELSFVSAKLPVICEAGRFHIIADAAYPLREYIMTPYRDHGHMTAEEKRFNYRLSRTRVHIENAFGVLKSRFRQLLYLEFHTPERSTKFMLACCVLHNICIMNGEQDLDDESGTDDSSDEETTQDSTVTTRLLRRLGEEKRRALARSFN</sequence>
<evidence type="ECO:0000259" key="9">
    <source>
        <dbReference type="Pfam" id="PF13359"/>
    </source>
</evidence>
<feature type="region of interest" description="Disordered" evidence="8">
    <location>
        <begin position="196"/>
        <end position="256"/>
    </location>
</feature>
<evidence type="ECO:0000256" key="5">
    <source>
        <dbReference type="ARBA" id="ARBA00022723"/>
    </source>
</evidence>
<feature type="compositionally biased region" description="Basic residues" evidence="8">
    <location>
        <begin position="196"/>
        <end position="211"/>
    </location>
</feature>
<dbReference type="GO" id="GO:0016787">
    <property type="term" value="F:hydrolase activity"/>
    <property type="evidence" value="ECO:0007669"/>
    <property type="project" value="UniProtKB-KW"/>
</dbReference>
<evidence type="ECO:0000256" key="4">
    <source>
        <dbReference type="ARBA" id="ARBA00022722"/>
    </source>
</evidence>
<feature type="compositionally biased region" description="Basic residues" evidence="8">
    <location>
        <begin position="237"/>
        <end position="256"/>
    </location>
</feature>
<name>A0A9D4SPS8_RHISA</name>
<dbReference type="GO" id="GO:0005634">
    <property type="term" value="C:nucleus"/>
    <property type="evidence" value="ECO:0007669"/>
    <property type="project" value="UniProtKB-SubCell"/>
</dbReference>
<keyword evidence="6" id="KW-0378">Hydrolase</keyword>
<dbReference type="Pfam" id="PF13359">
    <property type="entry name" value="DDE_Tnp_4"/>
    <property type="match status" value="1"/>
</dbReference>
<proteinExistence type="inferred from homology"/>
<dbReference type="InterPro" id="IPR045249">
    <property type="entry name" value="HARBI1-like"/>
</dbReference>
<dbReference type="Proteomes" id="UP000821837">
    <property type="component" value="Chromosome 8"/>
</dbReference>
<keyword evidence="5" id="KW-0479">Metal-binding</keyword>
<evidence type="ECO:0000313" key="11">
    <source>
        <dbReference type="Proteomes" id="UP000821837"/>
    </source>
</evidence>
<protein>
    <recommendedName>
        <fullName evidence="9">DDE Tnp4 domain-containing protein</fullName>
    </recommendedName>
</protein>
<comment type="caution">
    <text evidence="10">The sequence shown here is derived from an EMBL/GenBank/DDBJ whole genome shotgun (WGS) entry which is preliminary data.</text>
</comment>
<evidence type="ECO:0000256" key="1">
    <source>
        <dbReference type="ARBA" id="ARBA00001968"/>
    </source>
</evidence>
<gene>
    <name evidence="10" type="ORF">HPB52_004451</name>
</gene>
<dbReference type="EMBL" id="JABSTV010001254">
    <property type="protein sequence ID" value="KAH7939006.1"/>
    <property type="molecule type" value="Genomic_DNA"/>
</dbReference>
<feature type="compositionally biased region" description="Acidic residues" evidence="8">
    <location>
        <begin position="605"/>
        <end position="618"/>
    </location>
</feature>
<evidence type="ECO:0000256" key="2">
    <source>
        <dbReference type="ARBA" id="ARBA00004123"/>
    </source>
</evidence>
<dbReference type="PANTHER" id="PTHR22930">
    <property type="match status" value="1"/>
</dbReference>
<accession>A0A9D4SPS8</accession>
<comment type="subcellular location">
    <subcellularLocation>
        <location evidence="2">Nucleus</location>
    </subcellularLocation>
</comment>
<evidence type="ECO:0000313" key="10">
    <source>
        <dbReference type="EMBL" id="KAH7939006.1"/>
    </source>
</evidence>
<evidence type="ECO:0000256" key="7">
    <source>
        <dbReference type="ARBA" id="ARBA00023242"/>
    </source>
</evidence>
<organism evidence="10 11">
    <name type="scientific">Rhipicephalus sanguineus</name>
    <name type="common">Brown dog tick</name>
    <name type="synonym">Ixodes sanguineus</name>
    <dbReference type="NCBI Taxonomy" id="34632"/>
    <lineage>
        <taxon>Eukaryota</taxon>
        <taxon>Metazoa</taxon>
        <taxon>Ecdysozoa</taxon>
        <taxon>Arthropoda</taxon>
        <taxon>Chelicerata</taxon>
        <taxon>Arachnida</taxon>
        <taxon>Acari</taxon>
        <taxon>Parasitiformes</taxon>
        <taxon>Ixodida</taxon>
        <taxon>Ixodoidea</taxon>
        <taxon>Ixodidae</taxon>
        <taxon>Rhipicephalinae</taxon>
        <taxon>Rhipicephalus</taxon>
        <taxon>Rhipicephalus</taxon>
    </lineage>
</organism>
<dbReference type="AlphaFoldDB" id="A0A9D4SPS8"/>
<keyword evidence="7" id="KW-0539">Nucleus</keyword>
<evidence type="ECO:0000256" key="8">
    <source>
        <dbReference type="SAM" id="MobiDB-lite"/>
    </source>
</evidence>
<evidence type="ECO:0000256" key="3">
    <source>
        <dbReference type="ARBA" id="ARBA00006958"/>
    </source>
</evidence>
<feature type="domain" description="DDE Tnp4" evidence="9">
    <location>
        <begin position="440"/>
        <end position="593"/>
    </location>
</feature>
<keyword evidence="11" id="KW-1185">Reference proteome</keyword>
<dbReference type="GO" id="GO:0046872">
    <property type="term" value="F:metal ion binding"/>
    <property type="evidence" value="ECO:0007669"/>
    <property type="project" value="UniProtKB-KW"/>
</dbReference>
<dbReference type="GO" id="GO:0004518">
    <property type="term" value="F:nuclease activity"/>
    <property type="evidence" value="ECO:0007669"/>
    <property type="project" value="UniProtKB-KW"/>
</dbReference>
<comment type="similarity">
    <text evidence="3">Belongs to the HARBI1 family.</text>
</comment>
<comment type="cofactor">
    <cofactor evidence="1">
        <name>a divalent metal cation</name>
        <dbReference type="ChEBI" id="CHEBI:60240"/>
    </cofactor>
</comment>
<dbReference type="InterPro" id="IPR027806">
    <property type="entry name" value="HARBI1_dom"/>
</dbReference>
<dbReference type="VEuPathDB" id="VectorBase:RSAN_033518"/>
<keyword evidence="4" id="KW-0540">Nuclease</keyword>
<evidence type="ECO:0000256" key="6">
    <source>
        <dbReference type="ARBA" id="ARBA00022801"/>
    </source>
</evidence>
<feature type="region of interest" description="Disordered" evidence="8">
    <location>
        <begin position="605"/>
        <end position="625"/>
    </location>
</feature>
<reference evidence="10" key="2">
    <citation type="submission" date="2021-09" db="EMBL/GenBank/DDBJ databases">
        <authorList>
            <person name="Jia N."/>
            <person name="Wang J."/>
            <person name="Shi W."/>
            <person name="Du L."/>
            <person name="Sun Y."/>
            <person name="Zhan W."/>
            <person name="Jiang J."/>
            <person name="Wang Q."/>
            <person name="Zhang B."/>
            <person name="Ji P."/>
            <person name="Sakyi L.B."/>
            <person name="Cui X."/>
            <person name="Yuan T."/>
            <person name="Jiang B."/>
            <person name="Yang W."/>
            <person name="Lam T.T.-Y."/>
            <person name="Chang Q."/>
            <person name="Ding S."/>
            <person name="Wang X."/>
            <person name="Zhu J."/>
            <person name="Ruan X."/>
            <person name="Zhao L."/>
            <person name="Wei J."/>
            <person name="Que T."/>
            <person name="Du C."/>
            <person name="Cheng J."/>
            <person name="Dai P."/>
            <person name="Han X."/>
            <person name="Huang E."/>
            <person name="Gao Y."/>
            <person name="Liu J."/>
            <person name="Shao H."/>
            <person name="Ye R."/>
            <person name="Li L."/>
            <person name="Wei W."/>
            <person name="Wang X."/>
            <person name="Wang C."/>
            <person name="Huo Q."/>
            <person name="Li W."/>
            <person name="Guo W."/>
            <person name="Chen H."/>
            <person name="Chen S."/>
            <person name="Zhou L."/>
            <person name="Zhou L."/>
            <person name="Ni X."/>
            <person name="Tian J."/>
            <person name="Zhou Y."/>
            <person name="Sheng Y."/>
            <person name="Liu T."/>
            <person name="Pan Y."/>
            <person name="Xia L."/>
            <person name="Li J."/>
            <person name="Zhao F."/>
            <person name="Cao W."/>
        </authorList>
    </citation>
    <scope>NUCLEOTIDE SEQUENCE</scope>
    <source>
        <strain evidence="10">Rsan-2018</strain>
        <tissue evidence="10">Larvae</tissue>
    </source>
</reference>
<dbReference type="PANTHER" id="PTHR22930:SF85">
    <property type="entry name" value="GH03217P-RELATED"/>
    <property type="match status" value="1"/>
</dbReference>